<keyword evidence="6 10" id="KW-0812">Transmembrane</keyword>
<dbReference type="EMBL" id="SDMP01000014">
    <property type="protein sequence ID" value="RYR14918.1"/>
    <property type="molecule type" value="Genomic_DNA"/>
</dbReference>
<evidence type="ECO:0000256" key="5">
    <source>
        <dbReference type="ARBA" id="ARBA00022597"/>
    </source>
</evidence>
<dbReference type="GO" id="GO:0005886">
    <property type="term" value="C:plasma membrane"/>
    <property type="evidence" value="ECO:0007669"/>
    <property type="project" value="TreeGrafter"/>
</dbReference>
<proteinExistence type="inferred from homology"/>
<accession>A0A444ZLA1</accession>
<organism evidence="11 12">
    <name type="scientific">Arachis hypogaea</name>
    <name type="common">Peanut</name>
    <dbReference type="NCBI Taxonomy" id="3818"/>
    <lineage>
        <taxon>Eukaryota</taxon>
        <taxon>Viridiplantae</taxon>
        <taxon>Streptophyta</taxon>
        <taxon>Embryophyta</taxon>
        <taxon>Tracheophyta</taxon>
        <taxon>Spermatophyta</taxon>
        <taxon>Magnoliopsida</taxon>
        <taxon>eudicotyledons</taxon>
        <taxon>Gunneridae</taxon>
        <taxon>Pentapetalae</taxon>
        <taxon>rosids</taxon>
        <taxon>fabids</taxon>
        <taxon>Fabales</taxon>
        <taxon>Fabaceae</taxon>
        <taxon>Papilionoideae</taxon>
        <taxon>50 kb inversion clade</taxon>
        <taxon>dalbergioids sensu lato</taxon>
        <taxon>Dalbergieae</taxon>
        <taxon>Pterocarpus clade</taxon>
        <taxon>Arachis</taxon>
    </lineage>
</organism>
<dbReference type="GO" id="GO:0005773">
    <property type="term" value="C:vacuole"/>
    <property type="evidence" value="ECO:0007669"/>
    <property type="project" value="TreeGrafter"/>
</dbReference>
<dbReference type="PANTHER" id="PTHR19432:SF70">
    <property type="entry name" value="SUCROSE TRANSPORT PROTEIN SUC1-RELATED"/>
    <property type="match status" value="1"/>
</dbReference>
<protein>
    <submittedName>
        <fullName evidence="11">Uncharacterized protein</fullName>
    </submittedName>
</protein>
<comment type="similarity">
    <text evidence="3">Belongs to the glycoside-pentoside-hexuronide (GPH) cation symporter transporter (TC 2.A.2.4) family.</text>
</comment>
<evidence type="ECO:0000256" key="1">
    <source>
        <dbReference type="ARBA" id="ARBA00004141"/>
    </source>
</evidence>
<feature type="transmembrane region" description="Helical" evidence="10">
    <location>
        <begin position="43"/>
        <end position="61"/>
    </location>
</feature>
<feature type="transmembrane region" description="Helical" evidence="10">
    <location>
        <begin position="73"/>
        <end position="91"/>
    </location>
</feature>
<keyword evidence="4" id="KW-0813">Transport</keyword>
<reference evidence="11 12" key="1">
    <citation type="submission" date="2019-01" db="EMBL/GenBank/DDBJ databases">
        <title>Sequencing of cultivated peanut Arachis hypogaea provides insights into genome evolution and oil improvement.</title>
        <authorList>
            <person name="Chen X."/>
        </authorList>
    </citation>
    <scope>NUCLEOTIDE SEQUENCE [LARGE SCALE GENOMIC DNA]</scope>
    <source>
        <strain evidence="12">cv. Fuhuasheng</strain>
        <tissue evidence="11">Leaves</tissue>
    </source>
</reference>
<dbReference type="Proteomes" id="UP000289738">
    <property type="component" value="Chromosome B04"/>
</dbReference>
<keyword evidence="9 10" id="KW-0472">Membrane</keyword>
<evidence type="ECO:0000256" key="9">
    <source>
        <dbReference type="ARBA" id="ARBA00023136"/>
    </source>
</evidence>
<evidence type="ECO:0000313" key="11">
    <source>
        <dbReference type="EMBL" id="RYR14918.1"/>
    </source>
</evidence>
<dbReference type="GO" id="GO:0008506">
    <property type="term" value="F:sucrose:proton symporter activity"/>
    <property type="evidence" value="ECO:0007669"/>
    <property type="project" value="TreeGrafter"/>
</dbReference>
<evidence type="ECO:0000256" key="7">
    <source>
        <dbReference type="ARBA" id="ARBA00022847"/>
    </source>
</evidence>
<keyword evidence="8 10" id="KW-1133">Transmembrane helix</keyword>
<evidence type="ECO:0000256" key="10">
    <source>
        <dbReference type="SAM" id="Phobius"/>
    </source>
</evidence>
<name>A0A444ZLA1_ARAHY</name>
<feature type="transmembrane region" description="Helical" evidence="10">
    <location>
        <begin position="111"/>
        <end position="128"/>
    </location>
</feature>
<comment type="caution">
    <text evidence="11">The sequence shown here is derived from an EMBL/GenBank/DDBJ whole genome shotgun (WGS) entry which is preliminary data.</text>
</comment>
<comment type="pathway">
    <text evidence="2">Glycan biosynthesis; sucrose metabolism.</text>
</comment>
<evidence type="ECO:0000313" key="12">
    <source>
        <dbReference type="Proteomes" id="UP000289738"/>
    </source>
</evidence>
<evidence type="ECO:0000256" key="3">
    <source>
        <dbReference type="ARBA" id="ARBA00007134"/>
    </source>
</evidence>
<dbReference type="InterPro" id="IPR036259">
    <property type="entry name" value="MFS_trans_sf"/>
</dbReference>
<gene>
    <name evidence="11" type="ORF">Ahy_B04g071630</name>
</gene>
<evidence type="ECO:0000256" key="8">
    <source>
        <dbReference type="ARBA" id="ARBA00022989"/>
    </source>
</evidence>
<comment type="subcellular location">
    <subcellularLocation>
        <location evidence="1">Membrane</location>
        <topology evidence="1">Multi-pass membrane protein</topology>
    </subcellularLocation>
</comment>
<dbReference type="PANTHER" id="PTHR19432">
    <property type="entry name" value="SUGAR TRANSPORTER"/>
    <property type="match status" value="1"/>
</dbReference>
<feature type="transmembrane region" description="Helical" evidence="10">
    <location>
        <begin position="170"/>
        <end position="189"/>
    </location>
</feature>
<evidence type="ECO:0000256" key="4">
    <source>
        <dbReference type="ARBA" id="ARBA00022448"/>
    </source>
</evidence>
<keyword evidence="12" id="KW-1185">Reference proteome</keyword>
<evidence type="ECO:0000256" key="6">
    <source>
        <dbReference type="ARBA" id="ARBA00022692"/>
    </source>
</evidence>
<sequence length="240" mass="27626">MWKLVLVASIAVGIHLVNAVQIAWLIPIYVEFGISDKWTSLVWHVGAVSSSVFHPFLSYYSNTCKLGWRHHPFMFAGAVGATISFWTIGFAKDIRYAFGDNLCEYTQYRALIIFGIGLWMLEILIKMIDARYRDLLDDLASRDQSKNRLAYQFFSFIMAVRTELANAKSISIFSILLLPLLTAVALFFIQNKIALAEEESSVREEEDDRCALVKCFREMFRTMKMLNNMLGFTYHMLLSR</sequence>
<keyword evidence="5" id="KW-0762">Sugar transport</keyword>
<dbReference type="SUPFAM" id="SSF103473">
    <property type="entry name" value="MFS general substrate transporter"/>
    <property type="match status" value="1"/>
</dbReference>
<keyword evidence="7" id="KW-0769">Symport</keyword>
<evidence type="ECO:0000256" key="2">
    <source>
        <dbReference type="ARBA" id="ARBA00004914"/>
    </source>
</evidence>
<dbReference type="AlphaFoldDB" id="A0A444ZLA1"/>